<dbReference type="InterPro" id="IPR007034">
    <property type="entry name" value="BMS1_TSR1_C"/>
</dbReference>
<dbReference type="SMART" id="SM00785">
    <property type="entry name" value="AARP2CN"/>
    <property type="match status" value="1"/>
</dbReference>
<evidence type="ECO:0000256" key="2">
    <source>
        <dbReference type="ARBA" id="ARBA00022517"/>
    </source>
</evidence>
<keyword evidence="8" id="KW-1185">Reference proteome</keyword>
<dbReference type="InterPro" id="IPR030387">
    <property type="entry name" value="G_Bms1/Tsr1_dom"/>
</dbReference>
<protein>
    <submittedName>
        <fullName evidence="7">DEKNAAC101451</fullName>
    </submittedName>
</protein>
<keyword evidence="2" id="KW-0690">Ribosome biogenesis</keyword>
<dbReference type="AlphaFoldDB" id="A0A448YHV6"/>
<dbReference type="GO" id="GO:0000479">
    <property type="term" value="P:endonucleolytic cleavage of tricistronic rRNA transcript (SSU-rRNA, 5.8S rRNA, LSU-rRNA)"/>
    <property type="evidence" value="ECO:0007669"/>
    <property type="project" value="TreeGrafter"/>
</dbReference>
<dbReference type="GO" id="GO:0000462">
    <property type="term" value="P:maturation of SSU-rRNA from tricistronic rRNA transcript (SSU-rRNA, 5.8S rRNA, LSU-rRNA)"/>
    <property type="evidence" value="ECO:0007669"/>
    <property type="project" value="TreeGrafter"/>
</dbReference>
<dbReference type="PANTHER" id="PTHR12858:SF1">
    <property type="entry name" value="PRE-RRNA-PROCESSING PROTEIN TSR1 HOMOLOG"/>
    <property type="match status" value="1"/>
</dbReference>
<feature type="compositionally biased region" description="Polar residues" evidence="5">
    <location>
        <begin position="38"/>
        <end position="47"/>
    </location>
</feature>
<feature type="region of interest" description="Disordered" evidence="5">
    <location>
        <begin position="379"/>
        <end position="414"/>
    </location>
</feature>
<dbReference type="Pfam" id="PF22298">
    <property type="entry name" value="Tsr1_G-like"/>
    <property type="match status" value="1"/>
</dbReference>
<evidence type="ECO:0000313" key="8">
    <source>
        <dbReference type="Proteomes" id="UP000290900"/>
    </source>
</evidence>
<dbReference type="SMART" id="SM01362">
    <property type="entry name" value="DUF663"/>
    <property type="match status" value="1"/>
</dbReference>
<evidence type="ECO:0000256" key="3">
    <source>
        <dbReference type="ARBA" id="ARBA00023242"/>
    </source>
</evidence>
<dbReference type="GO" id="GO:0005730">
    <property type="term" value="C:nucleolus"/>
    <property type="evidence" value="ECO:0007669"/>
    <property type="project" value="UniProtKB-SubCell"/>
</dbReference>
<dbReference type="GO" id="GO:0003924">
    <property type="term" value="F:GTPase activity"/>
    <property type="evidence" value="ECO:0007669"/>
    <property type="project" value="TreeGrafter"/>
</dbReference>
<dbReference type="GO" id="GO:0034511">
    <property type="term" value="F:U3 snoRNA binding"/>
    <property type="evidence" value="ECO:0007669"/>
    <property type="project" value="TreeGrafter"/>
</dbReference>
<dbReference type="GO" id="GO:0005525">
    <property type="term" value="F:GTP binding"/>
    <property type="evidence" value="ECO:0007669"/>
    <property type="project" value="TreeGrafter"/>
</dbReference>
<reference evidence="7 8" key="1">
    <citation type="submission" date="2018-12" db="EMBL/GenBank/DDBJ databases">
        <authorList>
            <person name="Tiukova I."/>
            <person name="Dainat J."/>
        </authorList>
    </citation>
    <scope>NUCLEOTIDE SEQUENCE [LARGE SCALE GENOMIC DNA]</scope>
</reference>
<dbReference type="Pfam" id="PF08142">
    <property type="entry name" value="AARP2CN"/>
    <property type="match status" value="1"/>
</dbReference>
<organism evidence="7 8">
    <name type="scientific">Brettanomyces naardenensis</name>
    <name type="common">Yeast</name>
    <dbReference type="NCBI Taxonomy" id="13370"/>
    <lineage>
        <taxon>Eukaryota</taxon>
        <taxon>Fungi</taxon>
        <taxon>Dikarya</taxon>
        <taxon>Ascomycota</taxon>
        <taxon>Saccharomycotina</taxon>
        <taxon>Pichiomycetes</taxon>
        <taxon>Pichiales</taxon>
        <taxon>Pichiaceae</taxon>
        <taxon>Brettanomyces</taxon>
    </lineage>
</organism>
<dbReference type="STRING" id="13370.A0A448YHV6"/>
<dbReference type="GO" id="GO:0030688">
    <property type="term" value="C:preribosome, small subunit precursor"/>
    <property type="evidence" value="ECO:0007669"/>
    <property type="project" value="TreeGrafter"/>
</dbReference>
<evidence type="ECO:0000256" key="5">
    <source>
        <dbReference type="SAM" id="MobiDB-lite"/>
    </source>
</evidence>
<proteinExistence type="inferred from homology"/>
<dbReference type="Pfam" id="PF04950">
    <property type="entry name" value="RIBIOP_C"/>
    <property type="match status" value="1"/>
</dbReference>
<dbReference type="Proteomes" id="UP000290900">
    <property type="component" value="Unassembled WGS sequence"/>
</dbReference>
<dbReference type="FunCoup" id="A0A448YHV6">
    <property type="interactions" value="1073"/>
</dbReference>
<evidence type="ECO:0000256" key="4">
    <source>
        <dbReference type="ARBA" id="ARBA00038288"/>
    </source>
</evidence>
<feature type="domain" description="Bms1-type G" evidence="6">
    <location>
        <begin position="79"/>
        <end position="242"/>
    </location>
</feature>
<dbReference type="OrthoDB" id="119302at2759"/>
<feature type="compositionally biased region" description="Acidic residues" evidence="5">
    <location>
        <begin position="379"/>
        <end position="411"/>
    </location>
</feature>
<feature type="compositionally biased region" description="Basic residues" evidence="5">
    <location>
        <begin position="1"/>
        <end position="25"/>
    </location>
</feature>
<evidence type="ECO:0000256" key="1">
    <source>
        <dbReference type="ARBA" id="ARBA00004604"/>
    </source>
</evidence>
<evidence type="ECO:0000313" key="7">
    <source>
        <dbReference type="EMBL" id="VEU20534.1"/>
    </source>
</evidence>
<keyword evidence="3" id="KW-0539">Nucleus</keyword>
<feature type="region of interest" description="Disordered" evidence="5">
    <location>
        <begin position="1"/>
        <end position="61"/>
    </location>
</feature>
<name>A0A448YHV6_BRENA</name>
<dbReference type="PANTHER" id="PTHR12858">
    <property type="entry name" value="RIBOSOME BIOGENESIS PROTEIN"/>
    <property type="match status" value="1"/>
</dbReference>
<dbReference type="InParanoid" id="A0A448YHV6"/>
<accession>A0A448YHV6</accession>
<comment type="subcellular location">
    <subcellularLocation>
        <location evidence="1">Nucleus</location>
        <location evidence="1">Nucleolus</location>
    </subcellularLocation>
</comment>
<dbReference type="InterPro" id="IPR012948">
    <property type="entry name" value="AARP2CN"/>
</dbReference>
<evidence type="ECO:0000259" key="6">
    <source>
        <dbReference type="PROSITE" id="PS51714"/>
    </source>
</evidence>
<comment type="similarity">
    <text evidence="4">Belongs to the TRAFAC class translation factor GTPase superfamily. Bms1-like GTPase family. TSR1 subfamily.</text>
</comment>
<dbReference type="InterPro" id="IPR039761">
    <property type="entry name" value="Bms1/Tsr1"/>
</dbReference>
<dbReference type="PROSITE" id="PS51714">
    <property type="entry name" value="G_BMS1"/>
    <property type="match status" value="1"/>
</dbReference>
<dbReference type="EMBL" id="CAACVR010000005">
    <property type="protein sequence ID" value="VEU20534.1"/>
    <property type="molecule type" value="Genomic_DNA"/>
</dbReference>
<sequence length="729" mass="82506">MVSHRGTLKKTKKSFKSGHSSKRSIKAASKGKVEKKTQSGPKTNKTQYKSDRRNNANQLKKNKIVKALNERALFDNAKTERIVTVIPLTSNVTSNEIVNQILGEEEQLSIKEDITVKSVYVSRFKAHLKIILPDTNDFLSILDAAKVSDFVVLGMSVSEEVSPKWGEQIIRAIEAQGIASVYGVVPDVIKAYPNKKNLQQDVMKSLSSYYGHFFPDYQKLYTTESPSDALNLLRNICQKLPKSIHWRDDRGYMIADNITTAESNKEGEGYLVVEGTVRGTGFDIDNLVNLPGLGDFQVDRIDKFGSEEILPSENRETLDELVDGDEEMEQDSDDDHHAAFDLVDKAAAVQERKKLPKGVSSYQAKWLMDDDIEEMIEENGEAEEAEETEDAEEAGDDDDDDDAMDTDLSPEEEARQLEQFKKRAKEELEFPDEIELRPEEKAIERISRYRGVKSLSNCIWDYDEEDSHRPADWLRYLRVKNYSGMKKTAVDGLKQNATVRAGDRCKMYISIPGSILSQIKDPSTTPFVVYGLLTNEHKLSVCHFTCETWESYELPIKSKEVMYVQYGSRRVKIEPLFSQPSRNPNGVSKFLRFLHKGTSAMATAIVPISFTGSPAIFFKQNDQGEVEIVADGTFVDSDYTKILAKRSVLTGEVFKIHKSVVTVRYMFFHYEDVLAYRNVPLFTKMGRSGLIKESLGTHGYFKASFDGSLNAQDIVAMALYKRMWPRAVE</sequence>
<gene>
    <name evidence="7" type="ORF">BRENAR_LOCUS1269</name>
</gene>